<dbReference type="Pfam" id="PF07883">
    <property type="entry name" value="Cupin_2"/>
    <property type="match status" value="1"/>
</dbReference>
<dbReference type="InterPro" id="IPR013096">
    <property type="entry name" value="Cupin_2"/>
</dbReference>
<dbReference type="RefSeq" id="WP_377511713.1">
    <property type="nucleotide sequence ID" value="NZ_JBHULU010000027.1"/>
</dbReference>
<organism evidence="2 3">
    <name type="scientific">Pontibacter locisalis</name>
    <dbReference type="NCBI Taxonomy" id="1719035"/>
    <lineage>
        <taxon>Bacteria</taxon>
        <taxon>Pseudomonadati</taxon>
        <taxon>Bacteroidota</taxon>
        <taxon>Cytophagia</taxon>
        <taxon>Cytophagales</taxon>
        <taxon>Hymenobacteraceae</taxon>
        <taxon>Pontibacter</taxon>
    </lineage>
</organism>
<dbReference type="PANTHER" id="PTHR36440">
    <property type="entry name" value="PUTATIVE (AFU_ORTHOLOGUE AFUA_8G07350)-RELATED"/>
    <property type="match status" value="1"/>
</dbReference>
<dbReference type="EMBL" id="JBHULU010000027">
    <property type="protein sequence ID" value="MFD2515927.1"/>
    <property type="molecule type" value="Genomic_DNA"/>
</dbReference>
<dbReference type="InterPro" id="IPR014710">
    <property type="entry name" value="RmlC-like_jellyroll"/>
</dbReference>
<keyword evidence="3" id="KW-1185">Reference proteome</keyword>
<comment type="caution">
    <text evidence="2">The sequence shown here is derived from an EMBL/GenBank/DDBJ whole genome shotgun (WGS) entry which is preliminary data.</text>
</comment>
<dbReference type="InterPro" id="IPR011051">
    <property type="entry name" value="RmlC_Cupin_sf"/>
</dbReference>
<reference evidence="3" key="1">
    <citation type="journal article" date="2019" name="Int. J. Syst. Evol. Microbiol.">
        <title>The Global Catalogue of Microorganisms (GCM) 10K type strain sequencing project: providing services to taxonomists for standard genome sequencing and annotation.</title>
        <authorList>
            <consortium name="The Broad Institute Genomics Platform"/>
            <consortium name="The Broad Institute Genome Sequencing Center for Infectious Disease"/>
            <person name="Wu L."/>
            <person name="Ma J."/>
        </authorList>
    </citation>
    <scope>NUCLEOTIDE SEQUENCE [LARGE SCALE GENOMIC DNA]</scope>
    <source>
        <strain evidence="3">KCTC 42498</strain>
    </source>
</reference>
<evidence type="ECO:0000313" key="3">
    <source>
        <dbReference type="Proteomes" id="UP001597544"/>
    </source>
</evidence>
<dbReference type="Gene3D" id="2.60.120.10">
    <property type="entry name" value="Jelly Rolls"/>
    <property type="match status" value="1"/>
</dbReference>
<sequence>MLVAEQKLDLSPIGMVLHVVKTAKETKGASLEMEWELLPKADGTPLHIHPNAQECYHVLEGQMEINVNGKWMVLKSGESFTVPEGVPHTFRNPTNEIVRVYNTHTPALMFDQYFEGLATVVNKLAAGKQERLKMNFNAANHLAMLMKKYKAEIVSVNPPAFIINLLNIIGKIRGLHV</sequence>
<gene>
    <name evidence="2" type="ORF">ACFSRY_18795</name>
</gene>
<evidence type="ECO:0000259" key="1">
    <source>
        <dbReference type="Pfam" id="PF07883"/>
    </source>
</evidence>
<protein>
    <submittedName>
        <fullName evidence="2">Cupin domain-containing protein</fullName>
    </submittedName>
</protein>
<accession>A0ABW5ISB3</accession>
<dbReference type="PANTHER" id="PTHR36440:SF1">
    <property type="entry name" value="PUTATIVE (AFU_ORTHOLOGUE AFUA_8G07350)-RELATED"/>
    <property type="match status" value="1"/>
</dbReference>
<name>A0ABW5ISB3_9BACT</name>
<evidence type="ECO:0000313" key="2">
    <source>
        <dbReference type="EMBL" id="MFD2515927.1"/>
    </source>
</evidence>
<feature type="domain" description="Cupin type-2" evidence="1">
    <location>
        <begin position="34"/>
        <end position="101"/>
    </location>
</feature>
<proteinExistence type="predicted"/>
<dbReference type="InterPro" id="IPR053146">
    <property type="entry name" value="QDO-like"/>
</dbReference>
<dbReference type="SUPFAM" id="SSF51182">
    <property type="entry name" value="RmlC-like cupins"/>
    <property type="match status" value="1"/>
</dbReference>
<dbReference type="Proteomes" id="UP001597544">
    <property type="component" value="Unassembled WGS sequence"/>
</dbReference>